<dbReference type="Pfam" id="PF03477">
    <property type="entry name" value="ATP-cone"/>
    <property type="match status" value="1"/>
</dbReference>
<dbReference type="GO" id="GO:0009263">
    <property type="term" value="P:deoxyribonucleotide biosynthetic process"/>
    <property type="evidence" value="ECO:0007669"/>
    <property type="project" value="UniProtKB-KW"/>
</dbReference>
<dbReference type="SUPFAM" id="SSF48168">
    <property type="entry name" value="R1 subunit of ribonucleotide reductase, N-terminal domain"/>
    <property type="match status" value="1"/>
</dbReference>
<dbReference type="Gene3D" id="3.20.70.20">
    <property type="match status" value="1"/>
</dbReference>
<dbReference type="InterPro" id="IPR013346">
    <property type="entry name" value="NrdE_NrdA_C"/>
</dbReference>
<dbReference type="GO" id="GO:0005524">
    <property type="term" value="F:ATP binding"/>
    <property type="evidence" value="ECO:0007669"/>
    <property type="project" value="UniProtKB-UniRule"/>
</dbReference>
<dbReference type="InterPro" id="IPR013509">
    <property type="entry name" value="RNR_lsu_N"/>
</dbReference>
<evidence type="ECO:0000256" key="9">
    <source>
        <dbReference type="PROSITE-ProRule" id="PRU00492"/>
    </source>
</evidence>
<dbReference type="InterPro" id="IPR005144">
    <property type="entry name" value="ATP-cone_dom"/>
</dbReference>
<dbReference type="PANTHER" id="PTHR11573">
    <property type="entry name" value="RIBONUCLEOSIDE-DIPHOSPHATE REDUCTASE LARGE CHAIN"/>
    <property type="match status" value="1"/>
</dbReference>
<dbReference type="GO" id="GO:0005971">
    <property type="term" value="C:ribonucleoside-diphosphate reductase complex"/>
    <property type="evidence" value="ECO:0007669"/>
    <property type="project" value="TreeGrafter"/>
</dbReference>
<keyword evidence="6 10" id="KW-0560">Oxidoreductase</keyword>
<name>A0AAV5RAQ2_PICKL</name>
<keyword evidence="13" id="KW-1185">Reference proteome</keyword>
<evidence type="ECO:0000256" key="2">
    <source>
        <dbReference type="ARBA" id="ARBA00012274"/>
    </source>
</evidence>
<sequence length="819" mass="93208">MTECKVKTSDGVYSPFDRDKLCTSLSEICVSRHLENVDIADGVSKIQSGLPDEISIDQLVNLIAEVFASMTTIHYEYSKLASVVLSKLLHKKVNSKFSENFKTIHHHEYSNPNRKKKSLFSDDVYKSVMENADIIDKAIVHERDFDIDYFGFRTLEHSYLIVLEGLIHETPQYLFMRVALGIHYNNIDLAIETYELMSQKYFIHASPTLFNSGMKNPFLSSCFLLAMKDDSIDGIYKTLYDTAMISKASGGVGLHISNIRANGTYINGSNGISSGIVPMLQTFNATARYVDQGGNKRPGAFCVYLEPWHADIFQFLDLRKNHGKDEMRTRDLFLALWISDLFMQKVERNEEWCLFSEDMAPELSNCYGEKFNNLYAKYEQEKRFIKRVNARKLWHAVLVAQTETGNPFLLYKDRCNEMSNQKNLGVIKSSNLCCEIIEYSSPEETAVCNLASLALPTFINNGAFNFEKLHTVAKIVVRNLDRVIDVNEYPLENCKKSNLKNRPIGLGVQGLADTFFKLGFPFDSENAKKLNIQIFETIYHAALEQSSELAIENGKYASYEGSPISKGRLQFDLWGVEPSSLWKWDSLRCKIRENGVRNSLLVALMPTASTSQIFGFNECFEPITSNIYIRRVLSGEHQVVNKYLVDDLMKLDLWNIEMKNKIISNDGSIQNIDNIPDNIKELYKTVWEISQRVLIDLSADRAPFIDQSQSMNLFMSDVTFSKLTSMHFYAWRKGLKTGMYYLRTKAAASAIKFSLSPIVSRNKRKMKTIDNVVSKFQKVTQAVDQSSDDETDNSSYNIFSKSAISCNLSDPENCDSCSA</sequence>
<dbReference type="AlphaFoldDB" id="A0AAV5RAQ2"/>
<dbReference type="NCBIfam" id="TIGR02506">
    <property type="entry name" value="NrdE_NrdA"/>
    <property type="match status" value="1"/>
</dbReference>
<evidence type="ECO:0000256" key="3">
    <source>
        <dbReference type="ARBA" id="ARBA00022533"/>
    </source>
</evidence>
<evidence type="ECO:0000313" key="13">
    <source>
        <dbReference type="Proteomes" id="UP001378960"/>
    </source>
</evidence>
<dbReference type="InterPro" id="IPR000788">
    <property type="entry name" value="RNR_lg_C"/>
</dbReference>
<dbReference type="EMBL" id="BTGB01000009">
    <property type="protein sequence ID" value="GMM48639.1"/>
    <property type="molecule type" value="Genomic_DNA"/>
</dbReference>
<dbReference type="PROSITE" id="PS00089">
    <property type="entry name" value="RIBORED_LARGE"/>
    <property type="match status" value="1"/>
</dbReference>
<evidence type="ECO:0000256" key="6">
    <source>
        <dbReference type="ARBA" id="ARBA00023002"/>
    </source>
</evidence>
<comment type="function">
    <text evidence="8 10">Provides the precursors necessary for DNA synthesis. Catalyzes the biosynthesis of deoxyribonucleotides from the corresponding ribonucleotides.</text>
</comment>
<reference evidence="12 13" key="1">
    <citation type="journal article" date="2023" name="Elife">
        <title>Identification of key yeast species and microbe-microbe interactions impacting larval growth of Drosophila in the wild.</title>
        <authorList>
            <person name="Mure A."/>
            <person name="Sugiura Y."/>
            <person name="Maeda R."/>
            <person name="Honda K."/>
            <person name="Sakurai N."/>
            <person name="Takahashi Y."/>
            <person name="Watada M."/>
            <person name="Katoh T."/>
            <person name="Gotoh A."/>
            <person name="Gotoh Y."/>
            <person name="Taniguchi I."/>
            <person name="Nakamura K."/>
            <person name="Hayashi T."/>
            <person name="Katayama T."/>
            <person name="Uemura T."/>
            <person name="Hattori Y."/>
        </authorList>
    </citation>
    <scope>NUCLEOTIDE SEQUENCE [LARGE SCALE GENOMIC DNA]</scope>
    <source>
        <strain evidence="12 13">PK-24</strain>
    </source>
</reference>
<dbReference type="Proteomes" id="UP001378960">
    <property type="component" value="Unassembled WGS sequence"/>
</dbReference>
<dbReference type="InterPro" id="IPR039718">
    <property type="entry name" value="Rrm1"/>
</dbReference>
<dbReference type="PANTHER" id="PTHR11573:SF28">
    <property type="entry name" value="RIBONUCLEOSIDE-DIPHOSPHATE REDUCTASE"/>
    <property type="match status" value="1"/>
</dbReference>
<dbReference type="SUPFAM" id="SSF51998">
    <property type="entry name" value="PFL-like glycyl radical enzymes"/>
    <property type="match status" value="1"/>
</dbReference>
<dbReference type="GO" id="GO:0004748">
    <property type="term" value="F:ribonucleoside-diphosphate reductase activity, thioredoxin disulfide as acceptor"/>
    <property type="evidence" value="ECO:0007669"/>
    <property type="project" value="UniProtKB-EC"/>
</dbReference>
<accession>A0AAV5RAQ2</accession>
<keyword evidence="3" id="KW-0021">Allosteric enzyme</keyword>
<dbReference type="Pfam" id="PF02867">
    <property type="entry name" value="Ribonuc_red_lgC"/>
    <property type="match status" value="1"/>
</dbReference>
<dbReference type="PROSITE" id="PS51161">
    <property type="entry name" value="ATP_CONE"/>
    <property type="match status" value="1"/>
</dbReference>
<evidence type="ECO:0000313" key="12">
    <source>
        <dbReference type="EMBL" id="GMM48639.1"/>
    </source>
</evidence>
<comment type="caution">
    <text evidence="12">The sequence shown here is derived from an EMBL/GenBank/DDBJ whole genome shotgun (WGS) entry which is preliminary data.</text>
</comment>
<gene>
    <name evidence="12" type="ORF">DAPK24_052370</name>
</gene>
<keyword evidence="5 9" id="KW-0067">ATP-binding</keyword>
<dbReference type="Pfam" id="PF00317">
    <property type="entry name" value="Ribonuc_red_lgN"/>
    <property type="match status" value="1"/>
</dbReference>
<protein>
    <recommendedName>
        <fullName evidence="2 10">Ribonucleoside-diphosphate reductase</fullName>
        <ecNumber evidence="2 10">1.17.4.1</ecNumber>
    </recommendedName>
</protein>
<evidence type="ECO:0000256" key="5">
    <source>
        <dbReference type="ARBA" id="ARBA00022840"/>
    </source>
</evidence>
<dbReference type="EC" id="1.17.4.1" evidence="2 10"/>
<evidence type="ECO:0000256" key="1">
    <source>
        <dbReference type="ARBA" id="ARBA00010406"/>
    </source>
</evidence>
<keyword evidence="4 9" id="KW-0547">Nucleotide-binding</keyword>
<dbReference type="PRINTS" id="PR01183">
    <property type="entry name" value="RIBORDTASEM1"/>
</dbReference>
<evidence type="ECO:0000256" key="10">
    <source>
        <dbReference type="RuleBase" id="RU003410"/>
    </source>
</evidence>
<evidence type="ECO:0000256" key="4">
    <source>
        <dbReference type="ARBA" id="ARBA00022741"/>
    </source>
</evidence>
<evidence type="ECO:0000256" key="7">
    <source>
        <dbReference type="ARBA" id="ARBA00023116"/>
    </source>
</evidence>
<comment type="similarity">
    <text evidence="1 10">Belongs to the ribonucleoside diphosphate reductase large chain family.</text>
</comment>
<dbReference type="InterPro" id="IPR008926">
    <property type="entry name" value="RNR_R1-su_N"/>
</dbReference>
<dbReference type="CDD" id="cd01679">
    <property type="entry name" value="RNR_I"/>
    <property type="match status" value="1"/>
</dbReference>
<proteinExistence type="inferred from homology"/>
<evidence type="ECO:0000259" key="11">
    <source>
        <dbReference type="PROSITE" id="PS51161"/>
    </source>
</evidence>
<feature type="domain" description="ATP-cone" evidence="11">
    <location>
        <begin position="4"/>
        <end position="95"/>
    </location>
</feature>
<keyword evidence="7 10" id="KW-0215">Deoxyribonucleotide synthesis</keyword>
<comment type="catalytic activity">
    <reaction evidence="10">
        <text>a 2'-deoxyribonucleoside 5'-diphosphate + [thioredoxin]-disulfide + H2O = a ribonucleoside 5'-diphosphate + [thioredoxin]-dithiol</text>
        <dbReference type="Rhea" id="RHEA:23252"/>
        <dbReference type="Rhea" id="RHEA-COMP:10698"/>
        <dbReference type="Rhea" id="RHEA-COMP:10700"/>
        <dbReference type="ChEBI" id="CHEBI:15377"/>
        <dbReference type="ChEBI" id="CHEBI:29950"/>
        <dbReference type="ChEBI" id="CHEBI:50058"/>
        <dbReference type="ChEBI" id="CHEBI:57930"/>
        <dbReference type="ChEBI" id="CHEBI:73316"/>
        <dbReference type="EC" id="1.17.4.1"/>
    </reaction>
</comment>
<evidence type="ECO:0000256" key="8">
    <source>
        <dbReference type="ARBA" id="ARBA00024942"/>
    </source>
</evidence>
<organism evidence="12 13">
    <name type="scientific">Pichia kluyveri</name>
    <name type="common">Yeast</name>
    <dbReference type="NCBI Taxonomy" id="36015"/>
    <lineage>
        <taxon>Eukaryota</taxon>
        <taxon>Fungi</taxon>
        <taxon>Dikarya</taxon>
        <taxon>Ascomycota</taxon>
        <taxon>Saccharomycotina</taxon>
        <taxon>Pichiomycetes</taxon>
        <taxon>Pichiales</taxon>
        <taxon>Pichiaceae</taxon>
        <taxon>Pichia</taxon>
    </lineage>
</organism>